<gene>
    <name evidence="2" type="ORF">EHYA_03713</name>
</gene>
<proteinExistence type="predicted"/>
<comment type="caution">
    <text evidence="2">The sequence shown here is derived from an EMBL/GenBank/DDBJ whole genome shotgun (WGS) entry which is preliminary data.</text>
</comment>
<feature type="domain" description="Imm33-like" evidence="1">
    <location>
        <begin position="91"/>
        <end position="194"/>
    </location>
</feature>
<accession>A0A401YNE3</accession>
<evidence type="ECO:0000313" key="2">
    <source>
        <dbReference type="EMBL" id="GCD96029.1"/>
    </source>
</evidence>
<dbReference type="InterPro" id="IPR056509">
    <property type="entry name" value="Imm33-like"/>
</dbReference>
<dbReference type="RefSeq" id="WP_218042899.1">
    <property type="nucleotide sequence ID" value="NZ_BIFH01000019.1"/>
</dbReference>
<reference evidence="2 3" key="1">
    <citation type="submission" date="2018-12" db="EMBL/GenBank/DDBJ databases">
        <title>Draft genome sequence of Embleya hyalina NBRC 13850T.</title>
        <authorList>
            <person name="Komaki H."/>
            <person name="Hosoyama A."/>
            <person name="Kimura A."/>
            <person name="Ichikawa N."/>
            <person name="Tamura T."/>
        </authorList>
    </citation>
    <scope>NUCLEOTIDE SEQUENCE [LARGE SCALE GENOMIC DNA]</scope>
    <source>
        <strain evidence="2 3">NBRC 13850</strain>
    </source>
</reference>
<keyword evidence="3" id="KW-1185">Reference proteome</keyword>
<dbReference type="EMBL" id="BIFH01000019">
    <property type="protein sequence ID" value="GCD96029.1"/>
    <property type="molecule type" value="Genomic_DNA"/>
</dbReference>
<name>A0A401YNE3_9ACTN</name>
<protein>
    <recommendedName>
        <fullName evidence="1">Imm33-like domain-containing protein</fullName>
    </recommendedName>
</protein>
<evidence type="ECO:0000259" key="1">
    <source>
        <dbReference type="Pfam" id="PF24719"/>
    </source>
</evidence>
<evidence type="ECO:0000313" key="3">
    <source>
        <dbReference type="Proteomes" id="UP000286931"/>
    </source>
</evidence>
<dbReference type="Proteomes" id="UP000286931">
    <property type="component" value="Unassembled WGS sequence"/>
</dbReference>
<dbReference type="AlphaFoldDB" id="A0A401YNE3"/>
<sequence>MDPERRARVEAAARTARAELGASPDPEDLQRYLFGSGVHGADAVLVTMQVLEVGLREANAAFFGSPLRKAERDFQNSFVDTLDLVAETDRKQRQLCSEHQVPWSPPVLGSIVGVARDVGAGGWPINGLRHPIEGTTCGWYLWAGEGEMDQDPDYFQPVHVDHLFDRCPRVLPYLGLPPGWRFLIAPGHSDVWHDPELLTIDHHRPPE</sequence>
<dbReference type="Pfam" id="PF24719">
    <property type="entry name" value="Imm33-like"/>
    <property type="match status" value="1"/>
</dbReference>
<organism evidence="2 3">
    <name type="scientific">Embleya hyalina</name>
    <dbReference type="NCBI Taxonomy" id="516124"/>
    <lineage>
        <taxon>Bacteria</taxon>
        <taxon>Bacillati</taxon>
        <taxon>Actinomycetota</taxon>
        <taxon>Actinomycetes</taxon>
        <taxon>Kitasatosporales</taxon>
        <taxon>Streptomycetaceae</taxon>
        <taxon>Embleya</taxon>
    </lineage>
</organism>